<evidence type="ECO:0000256" key="1">
    <source>
        <dbReference type="SAM" id="SignalP"/>
    </source>
</evidence>
<dbReference type="Proteomes" id="UP000248012">
    <property type="component" value="Unassembled WGS sequence"/>
</dbReference>
<dbReference type="InterPro" id="IPR036873">
    <property type="entry name" value="Rhodanese-like_dom_sf"/>
</dbReference>
<keyword evidence="3" id="KW-0808">Transferase</keyword>
<keyword evidence="4" id="KW-1185">Reference proteome</keyword>
<feature type="signal peptide" evidence="1">
    <location>
        <begin position="1"/>
        <end position="20"/>
    </location>
</feature>
<dbReference type="AlphaFoldDB" id="A0A2V4NAE8"/>
<protein>
    <submittedName>
        <fullName evidence="3">Sulfurtransferase</fullName>
    </submittedName>
</protein>
<feature type="domain" description="Rhodanese" evidence="2">
    <location>
        <begin position="95"/>
        <end position="205"/>
    </location>
</feature>
<evidence type="ECO:0000259" key="2">
    <source>
        <dbReference type="PROSITE" id="PS50206"/>
    </source>
</evidence>
<evidence type="ECO:0000313" key="3">
    <source>
        <dbReference type="EMBL" id="PYC47093.1"/>
    </source>
</evidence>
<dbReference type="GO" id="GO:0016740">
    <property type="term" value="F:transferase activity"/>
    <property type="evidence" value="ECO:0007669"/>
    <property type="project" value="UniProtKB-KW"/>
</dbReference>
<dbReference type="InterPro" id="IPR001763">
    <property type="entry name" value="Rhodanese-like_dom"/>
</dbReference>
<dbReference type="Pfam" id="PF00581">
    <property type="entry name" value="Rhodanese"/>
    <property type="match status" value="1"/>
</dbReference>
<dbReference type="SMART" id="SM00450">
    <property type="entry name" value="RHOD"/>
    <property type="match status" value="1"/>
</dbReference>
<dbReference type="OrthoDB" id="9784513at2"/>
<dbReference type="Gene3D" id="3.40.250.10">
    <property type="entry name" value="Rhodanese-like domain"/>
    <property type="match status" value="1"/>
</dbReference>
<dbReference type="SUPFAM" id="SSF52821">
    <property type="entry name" value="Rhodanese/Cell cycle control phosphatase"/>
    <property type="match status" value="1"/>
</dbReference>
<comment type="caution">
    <text evidence="3">The sequence shown here is derived from an EMBL/GenBank/DDBJ whole genome shotgun (WGS) entry which is preliminary data.</text>
</comment>
<organism evidence="3 4">
    <name type="scientific">Litorivita pollutaquae</name>
    <dbReference type="NCBI Taxonomy" id="2200892"/>
    <lineage>
        <taxon>Bacteria</taxon>
        <taxon>Pseudomonadati</taxon>
        <taxon>Pseudomonadota</taxon>
        <taxon>Alphaproteobacteria</taxon>
        <taxon>Rhodobacterales</taxon>
        <taxon>Paracoccaceae</taxon>
        <taxon>Litorivita</taxon>
    </lineage>
</organism>
<dbReference type="PROSITE" id="PS50206">
    <property type="entry name" value="RHODANESE_3"/>
    <property type="match status" value="1"/>
</dbReference>
<name>A0A2V4NAE8_9RHOB</name>
<keyword evidence="1" id="KW-0732">Signal</keyword>
<feature type="chain" id="PRO_5016177556" evidence="1">
    <location>
        <begin position="21"/>
        <end position="206"/>
    </location>
</feature>
<accession>A0A2V4NAE8</accession>
<dbReference type="CDD" id="cd00158">
    <property type="entry name" value="RHOD"/>
    <property type="match status" value="1"/>
</dbReference>
<reference evidence="3 4" key="1">
    <citation type="submission" date="2018-05" db="EMBL/GenBank/DDBJ databases">
        <title>Oceanovita maritima gen. nov., sp. nov., a marine bacterium in the family Rhodobacteraceae isolated from surface seawater of Lundu port Xiamen, China.</title>
        <authorList>
            <person name="Hetharua B.H."/>
            <person name="Min D."/>
            <person name="Liao H."/>
            <person name="Tian Y."/>
        </authorList>
    </citation>
    <scope>NUCLEOTIDE SEQUENCE [LARGE SCALE GENOMIC DNA]</scope>
    <source>
        <strain evidence="3 4">FSX-11</strain>
    </source>
</reference>
<dbReference type="EMBL" id="QFVT01000008">
    <property type="protein sequence ID" value="PYC47093.1"/>
    <property type="molecule type" value="Genomic_DNA"/>
</dbReference>
<proteinExistence type="predicted"/>
<sequence length="206" mass="22459">MFAATLALFTAIGLPTTASAQSVRLTVDAHDRSFAINGNSYTVARIQDESNTLTGEFAKTSRACPPFCITPMSATRDVETIGELEVMDFLETMAAKNEGHLIDTRLPGWFEQGTIPGAVNVPFTTLEDSNPFRDDIVAALGGLKQGDTWDFSAARHLVLFCNGPWCLQAPMAVRALRKVGYPAEKIKYYRGGMQVWHSLGLSTVKP</sequence>
<evidence type="ECO:0000313" key="4">
    <source>
        <dbReference type="Proteomes" id="UP000248012"/>
    </source>
</evidence>
<gene>
    <name evidence="3" type="ORF">DI396_12435</name>
</gene>